<accession>A0A6H1ZL50</accession>
<evidence type="ECO:0000313" key="2">
    <source>
        <dbReference type="EMBL" id="QJI02739.1"/>
    </source>
</evidence>
<name>A0A6H1ZL50_9ZZZZ</name>
<evidence type="ECO:0000313" key="1">
    <source>
        <dbReference type="EMBL" id="QJA48189.1"/>
    </source>
</evidence>
<sequence length="68" mass="7917">MSDLIKKALQAENDERERGQVHRAQEIIRSIQRCREQRDGLALEITKLQTELRELQMPEMLADNVLGT</sequence>
<gene>
    <name evidence="1" type="ORF">TM448A00866_0004</name>
    <name evidence="2" type="ORF">TM448B03576_0007</name>
</gene>
<dbReference type="EMBL" id="MT145026">
    <property type="protein sequence ID" value="QJI02739.1"/>
    <property type="molecule type" value="Genomic_DNA"/>
</dbReference>
<dbReference type="AlphaFoldDB" id="A0A6H1ZL50"/>
<proteinExistence type="predicted"/>
<organism evidence="1">
    <name type="scientific">viral metagenome</name>
    <dbReference type="NCBI Taxonomy" id="1070528"/>
    <lineage>
        <taxon>unclassified sequences</taxon>
        <taxon>metagenomes</taxon>
        <taxon>organismal metagenomes</taxon>
    </lineage>
</organism>
<dbReference type="EMBL" id="MT144075">
    <property type="protein sequence ID" value="QJA48189.1"/>
    <property type="molecule type" value="Genomic_DNA"/>
</dbReference>
<protein>
    <submittedName>
        <fullName evidence="1">Uncharacterized protein</fullName>
    </submittedName>
</protein>
<reference evidence="1" key="1">
    <citation type="submission" date="2020-03" db="EMBL/GenBank/DDBJ databases">
        <title>The deep terrestrial virosphere.</title>
        <authorList>
            <person name="Holmfeldt K."/>
            <person name="Nilsson E."/>
            <person name="Simone D."/>
            <person name="Lopez-Fernandez M."/>
            <person name="Wu X."/>
            <person name="de Brujin I."/>
            <person name="Lundin D."/>
            <person name="Andersson A."/>
            <person name="Bertilsson S."/>
            <person name="Dopson M."/>
        </authorList>
    </citation>
    <scope>NUCLEOTIDE SEQUENCE</scope>
    <source>
        <strain evidence="1">TM448A00866</strain>
        <strain evidence="2">TM448B03576</strain>
    </source>
</reference>